<evidence type="ECO:0000313" key="4">
    <source>
        <dbReference type="Proteomes" id="UP000467252"/>
    </source>
</evidence>
<name>A0A7I7UR65_MYCPV</name>
<accession>A0A7I7UR65</accession>
<dbReference type="RefSeq" id="WP_163905073.1">
    <property type="nucleotide sequence ID" value="NZ_AP022599.1"/>
</dbReference>
<reference evidence="3 4" key="1">
    <citation type="journal article" date="2019" name="Emerg. Microbes Infect.">
        <title>Comprehensive subspecies identification of 175 nontuberculous mycobacteria species based on 7547 genomic profiles.</title>
        <authorList>
            <person name="Matsumoto Y."/>
            <person name="Kinjo T."/>
            <person name="Motooka D."/>
            <person name="Nabeya D."/>
            <person name="Jung N."/>
            <person name="Uechi K."/>
            <person name="Horii T."/>
            <person name="Iida T."/>
            <person name="Fujita J."/>
            <person name="Nakamura S."/>
        </authorList>
    </citation>
    <scope>NUCLEOTIDE SEQUENCE [LARGE SCALE GENOMIC DNA]</scope>
    <source>
        <strain evidence="3 4">JCM 6370</strain>
    </source>
</reference>
<evidence type="ECO:0000313" key="3">
    <source>
        <dbReference type="EMBL" id="BBY83878.1"/>
    </source>
</evidence>
<dbReference type="AlphaFoldDB" id="A0A7I7UR65"/>
<feature type="chain" id="PRO_5029762856" evidence="2">
    <location>
        <begin position="36"/>
        <end position="141"/>
    </location>
</feature>
<evidence type="ECO:0000256" key="2">
    <source>
        <dbReference type="SAM" id="SignalP"/>
    </source>
</evidence>
<dbReference type="Proteomes" id="UP000467252">
    <property type="component" value="Chromosome"/>
</dbReference>
<keyword evidence="2" id="KW-0732">Signal</keyword>
<dbReference type="EMBL" id="AP022599">
    <property type="protein sequence ID" value="BBY83878.1"/>
    <property type="molecule type" value="Genomic_DNA"/>
</dbReference>
<protein>
    <submittedName>
        <fullName evidence="3">Uncharacterized protein</fullName>
    </submittedName>
</protein>
<sequence>MNAHHPAKRAARWALGAVAAAAVAGVVQFASTATAAADEDNADPRSASSSSASGGFDMTPTDPGSATFTPSERPAGGLTGGHGDRGDLVGIPDGPVNVGPAPVAETPPDVVVRLDEPPSPVLAPNVGDWYDALDDGLRRGR</sequence>
<organism evidence="3 4">
    <name type="scientific">Mycolicibacterium pulveris</name>
    <name type="common">Mycobacterium pulveris</name>
    <dbReference type="NCBI Taxonomy" id="36813"/>
    <lineage>
        <taxon>Bacteria</taxon>
        <taxon>Bacillati</taxon>
        <taxon>Actinomycetota</taxon>
        <taxon>Actinomycetes</taxon>
        <taxon>Mycobacteriales</taxon>
        <taxon>Mycobacteriaceae</taxon>
        <taxon>Mycolicibacterium</taxon>
    </lineage>
</organism>
<proteinExistence type="predicted"/>
<evidence type="ECO:0000256" key="1">
    <source>
        <dbReference type="SAM" id="MobiDB-lite"/>
    </source>
</evidence>
<keyword evidence="4" id="KW-1185">Reference proteome</keyword>
<gene>
    <name evidence="3" type="ORF">MPUL_50360</name>
</gene>
<feature type="region of interest" description="Disordered" evidence="1">
    <location>
        <begin position="34"/>
        <end position="104"/>
    </location>
</feature>
<feature type="signal peptide" evidence="2">
    <location>
        <begin position="1"/>
        <end position="35"/>
    </location>
</feature>